<evidence type="ECO:0000313" key="10">
    <source>
        <dbReference type="Proteomes" id="UP001167919"/>
    </source>
</evidence>
<dbReference type="PANTHER" id="PTHR11051:SF8">
    <property type="entry name" value="PROTEIN-GLUCOSYLGALACTOSYLHYDROXYLYSINE GLUCOSIDASE"/>
    <property type="match status" value="1"/>
</dbReference>
<dbReference type="SUPFAM" id="SSF74650">
    <property type="entry name" value="Galactose mutarotase-like"/>
    <property type="match status" value="1"/>
</dbReference>
<feature type="binding site" evidence="5">
    <location>
        <begin position="355"/>
        <end position="356"/>
    </location>
    <ligand>
        <name>substrate</name>
    </ligand>
</feature>
<evidence type="ECO:0000256" key="2">
    <source>
        <dbReference type="ARBA" id="ARBA00022676"/>
    </source>
</evidence>
<evidence type="ECO:0000259" key="6">
    <source>
        <dbReference type="Pfam" id="PF03632"/>
    </source>
</evidence>
<dbReference type="Gene3D" id="1.50.10.10">
    <property type="match status" value="1"/>
</dbReference>
<evidence type="ECO:0000256" key="5">
    <source>
        <dbReference type="PIRSR" id="PIRSR036289-51"/>
    </source>
</evidence>
<feature type="active site" description="Proton donor" evidence="4">
    <location>
        <position position="498"/>
    </location>
</feature>
<feature type="domain" description="Glycoside hydrolase family 65 central catalytic" evidence="6">
    <location>
        <begin position="321"/>
        <end position="699"/>
    </location>
</feature>
<dbReference type="InterPro" id="IPR012341">
    <property type="entry name" value="6hp_glycosidase-like_sf"/>
</dbReference>
<dbReference type="InterPro" id="IPR017045">
    <property type="entry name" value="Malt_Pase/Glycosyl_Hdrlase"/>
</dbReference>
<dbReference type="GO" id="GO:0004553">
    <property type="term" value="F:hydrolase activity, hydrolyzing O-glycosyl compounds"/>
    <property type="evidence" value="ECO:0007669"/>
    <property type="project" value="TreeGrafter"/>
</dbReference>
<gene>
    <name evidence="9" type="ORF">EVC35_08100</name>
</gene>
<keyword evidence="9" id="KW-0378">Hydrolase</keyword>
<dbReference type="AlphaFoldDB" id="A0AAJ1RA13"/>
<dbReference type="InterPro" id="IPR008928">
    <property type="entry name" value="6-hairpin_glycosidase_sf"/>
</dbReference>
<reference evidence="9" key="1">
    <citation type="submission" date="2019-01" db="EMBL/GenBank/DDBJ databases">
        <title>Oenococcus sicerae UCMA17102.</title>
        <authorList>
            <person name="Cousin F.J."/>
            <person name="Le Guellec R."/>
            <person name="Cretenet M."/>
        </authorList>
    </citation>
    <scope>NUCLEOTIDE SEQUENCE</scope>
    <source>
        <strain evidence="9">UCMA17102</strain>
    </source>
</reference>
<comment type="similarity">
    <text evidence="1">Belongs to the glycosyl hydrolase 65 family.</text>
</comment>
<dbReference type="Proteomes" id="UP001167919">
    <property type="component" value="Unassembled WGS sequence"/>
</dbReference>
<evidence type="ECO:0000256" key="4">
    <source>
        <dbReference type="PIRSR" id="PIRSR036289-50"/>
    </source>
</evidence>
<evidence type="ECO:0000259" key="8">
    <source>
        <dbReference type="Pfam" id="PF03636"/>
    </source>
</evidence>
<evidence type="ECO:0000259" key="7">
    <source>
        <dbReference type="Pfam" id="PF03633"/>
    </source>
</evidence>
<dbReference type="Pfam" id="PF03636">
    <property type="entry name" value="Glyco_hydro_65N"/>
    <property type="match status" value="1"/>
</dbReference>
<dbReference type="InterPro" id="IPR011013">
    <property type="entry name" value="Gal_mutarotase_sf_dom"/>
</dbReference>
<dbReference type="GO" id="GO:0016757">
    <property type="term" value="F:glycosyltransferase activity"/>
    <property type="evidence" value="ECO:0007669"/>
    <property type="project" value="UniProtKB-KW"/>
</dbReference>
<dbReference type="Gene3D" id="2.60.420.10">
    <property type="entry name" value="Maltose phosphorylase, domain 3"/>
    <property type="match status" value="1"/>
</dbReference>
<dbReference type="GO" id="GO:0005975">
    <property type="term" value="P:carbohydrate metabolic process"/>
    <property type="evidence" value="ECO:0007669"/>
    <property type="project" value="InterPro"/>
</dbReference>
<protein>
    <submittedName>
        <fullName evidence="9">Glycoside hydrolase family 65 protein</fullName>
    </submittedName>
</protein>
<proteinExistence type="inferred from homology"/>
<dbReference type="SUPFAM" id="SSF48208">
    <property type="entry name" value="Six-hairpin glycosidases"/>
    <property type="match status" value="1"/>
</dbReference>
<evidence type="ECO:0000313" key="9">
    <source>
        <dbReference type="EMBL" id="MDN6900944.1"/>
    </source>
</evidence>
<dbReference type="Pfam" id="PF03633">
    <property type="entry name" value="Glyco_hydro_65C"/>
    <property type="match status" value="1"/>
</dbReference>
<dbReference type="InterPro" id="IPR005195">
    <property type="entry name" value="Glyco_hydro_65_M"/>
</dbReference>
<sequence>MDKQKSLMNYERNSPWTIGEIGFDSQHLGKSESIFSQGNGYLGLRATLEENYVNQKRDMFVAGTFNKFDNDEVTELPNVPDVVGIDIKINDIELNLNQGKISNYSLDLNLKTGELVRKFDWQYRNVYLRFVFRRFVSFANRHLLAQNISIENLSDIAADIYLESGINGQVTNSGSQHFSEGIKVQHPNNILQMISETTQSKIRFIQSTRLIFTEPTQIKRSLVAMGRRKIFQKISLYPLLKNQKLSFSKYSTVFTSIDKDAETTSQDQLIDQARFFLEKLVGDSFDKLFNESISAWNHNVWEKHEIQIDSIDSTDQLSLNFARYHLHSMVPSHDARMNIGAKGFSGEGYKGHTFWDTEIFMLPYFILAYPEIAKKLVTYRFLGLSGAEKKAKLNHYEGAQYPWESAWPDDGEATPVWGGIDIVTGKPTKIWSGFIEQHITSDVAYGVKQYIDATGDIDFAYSKGCEIIFETAKFWSSRLSYNPSEQLYEIKNVIGPDEYKEHVNNNAFTNYSAQWNIYLAIELYDDLKNNHSSVFEDLNNKLGIADYISDWREKVKKIYLPKPNDKGVIPQDDDYLNKKVIDLSKYKSEDQVGALFDDYNLKQVNNMQITKQADIILLFFLFDSLFTKKIQKINLDYYLPKTMHDSSLSLSTHAIIAADIGQTATAYDFFQKEKNIDMGSFMDSSNDGVHAASLGGIWNSVVQGFGGVRIIDGILRIEPNLPEAWKSLTFNIFWKNNRLDIQEFPDRTLITRQSSTDSTKIFVSSKLKEYELISGKKITIPKENIMEASK</sequence>
<dbReference type="RefSeq" id="WP_301711468.1">
    <property type="nucleotide sequence ID" value="NZ_SDWY01000005.1"/>
</dbReference>
<feature type="domain" description="Glycoside hydrolase family 65 N-terminal" evidence="8">
    <location>
        <begin position="21"/>
        <end position="256"/>
    </location>
</feature>
<dbReference type="InterPro" id="IPR037018">
    <property type="entry name" value="GH65_N"/>
</dbReference>
<dbReference type="InterPro" id="IPR005196">
    <property type="entry name" value="Glyco_hydro_65_N"/>
</dbReference>
<evidence type="ECO:0000256" key="3">
    <source>
        <dbReference type="ARBA" id="ARBA00022679"/>
    </source>
</evidence>
<dbReference type="GO" id="GO:0030246">
    <property type="term" value="F:carbohydrate binding"/>
    <property type="evidence" value="ECO:0007669"/>
    <property type="project" value="InterPro"/>
</dbReference>
<accession>A0AAJ1RA13</accession>
<comment type="caution">
    <text evidence="9">The sequence shown here is derived from an EMBL/GenBank/DDBJ whole genome shotgun (WGS) entry which is preliminary data.</text>
</comment>
<feature type="binding site" evidence="5">
    <location>
        <begin position="611"/>
        <end position="612"/>
    </location>
    <ligand>
        <name>substrate</name>
    </ligand>
</feature>
<name>A0AAJ1RA13_9LACO</name>
<organism evidence="9 10">
    <name type="scientific">Oenococcus sicerae</name>
    <dbReference type="NCBI Taxonomy" id="2203724"/>
    <lineage>
        <taxon>Bacteria</taxon>
        <taxon>Bacillati</taxon>
        <taxon>Bacillota</taxon>
        <taxon>Bacilli</taxon>
        <taxon>Lactobacillales</taxon>
        <taxon>Lactobacillaceae</taxon>
        <taxon>Oenococcus</taxon>
    </lineage>
</organism>
<dbReference type="Gene3D" id="2.70.98.40">
    <property type="entry name" value="Glycoside hydrolase, family 65, N-terminal domain"/>
    <property type="match status" value="1"/>
</dbReference>
<dbReference type="Pfam" id="PF03632">
    <property type="entry name" value="Glyco_hydro_65m"/>
    <property type="match status" value="1"/>
</dbReference>
<feature type="domain" description="Glycoside hydrolase family 65 C-terminal" evidence="7">
    <location>
        <begin position="709"/>
        <end position="763"/>
    </location>
</feature>
<dbReference type="EMBL" id="SDWY01000005">
    <property type="protein sequence ID" value="MDN6900944.1"/>
    <property type="molecule type" value="Genomic_DNA"/>
</dbReference>
<dbReference type="InterPro" id="IPR005194">
    <property type="entry name" value="Glyco_hydro_65_C"/>
</dbReference>
<keyword evidence="2" id="KW-0328">Glycosyltransferase</keyword>
<keyword evidence="3" id="KW-0808">Transferase</keyword>
<dbReference type="PIRSF" id="PIRSF036289">
    <property type="entry name" value="Glycosyl_hydrolase_malt_phosph"/>
    <property type="match status" value="1"/>
</dbReference>
<evidence type="ECO:0000256" key="1">
    <source>
        <dbReference type="ARBA" id="ARBA00006768"/>
    </source>
</evidence>
<dbReference type="PANTHER" id="PTHR11051">
    <property type="entry name" value="GLYCOSYL HYDROLASE-RELATED"/>
    <property type="match status" value="1"/>
</dbReference>